<dbReference type="PANTHER" id="PTHR32251:SF23">
    <property type="entry name" value="3-OXO-5-ALPHA-STEROID 4-DEHYDROGENASE (DUF1295)"/>
    <property type="match status" value="1"/>
</dbReference>
<dbReference type="EMBL" id="MU007028">
    <property type="protein sequence ID" value="KAF2432032.1"/>
    <property type="molecule type" value="Genomic_DNA"/>
</dbReference>
<dbReference type="GO" id="GO:0016020">
    <property type="term" value="C:membrane"/>
    <property type="evidence" value="ECO:0007669"/>
    <property type="project" value="TreeGrafter"/>
</dbReference>
<organism evidence="2 3">
    <name type="scientific">Tothia fuscella</name>
    <dbReference type="NCBI Taxonomy" id="1048955"/>
    <lineage>
        <taxon>Eukaryota</taxon>
        <taxon>Fungi</taxon>
        <taxon>Dikarya</taxon>
        <taxon>Ascomycota</taxon>
        <taxon>Pezizomycotina</taxon>
        <taxon>Dothideomycetes</taxon>
        <taxon>Pleosporomycetidae</taxon>
        <taxon>Venturiales</taxon>
        <taxon>Cylindrosympodiaceae</taxon>
        <taxon>Tothia</taxon>
    </lineage>
</organism>
<comment type="caution">
    <text evidence="2">The sequence shown here is derived from an EMBL/GenBank/DDBJ whole genome shotgun (WGS) entry which is preliminary data.</text>
</comment>
<accession>A0A9P4NUU4</accession>
<dbReference type="Pfam" id="PF06966">
    <property type="entry name" value="DUF1295"/>
    <property type="match status" value="1"/>
</dbReference>
<evidence type="ECO:0000313" key="2">
    <source>
        <dbReference type="EMBL" id="KAF2432032.1"/>
    </source>
</evidence>
<proteinExistence type="predicted"/>
<dbReference type="Proteomes" id="UP000800235">
    <property type="component" value="Unassembled WGS sequence"/>
</dbReference>
<sequence length="371" mass="42436">MATIISLPVLKVAQDCADFSLTVRPYIPQLLELPNKIAAIASSTNGFEEFGTLYLNTNPLVFGFAISLLLAPIFLIVSEINKNYSQVDRMWSILPTLYIGHYTLWAHKNNLPTQRLDNVLAFAAIWTIRLTFNYWRKGGYSIGSEDYRWLIVKDKVGPVVMFLFNVTFIATIQSVLLWLITTPAYLLLLRSRQGVGAEKMDLGDIIFARVLMGLVLIEFFADQQQWDYQNAKKAYQKDARIPSDSKYTAEDLDRGFVVNGLWSWSRHPNFAAEQAIWVILYQWGCYATNTLFNWTFAGALSYLLLFQGSTWLTELITAKKYPEYKEYQRLVGRFLPKLLSPSTTDAVERKIDGAKATWEEKVGSKVDKKKQ</sequence>
<reference evidence="2" key="1">
    <citation type="journal article" date="2020" name="Stud. Mycol.">
        <title>101 Dothideomycetes genomes: a test case for predicting lifestyles and emergence of pathogens.</title>
        <authorList>
            <person name="Haridas S."/>
            <person name="Albert R."/>
            <person name="Binder M."/>
            <person name="Bloem J."/>
            <person name="Labutti K."/>
            <person name="Salamov A."/>
            <person name="Andreopoulos B."/>
            <person name="Baker S."/>
            <person name="Barry K."/>
            <person name="Bills G."/>
            <person name="Bluhm B."/>
            <person name="Cannon C."/>
            <person name="Castanera R."/>
            <person name="Culley D."/>
            <person name="Daum C."/>
            <person name="Ezra D."/>
            <person name="Gonzalez J."/>
            <person name="Henrissat B."/>
            <person name="Kuo A."/>
            <person name="Liang C."/>
            <person name="Lipzen A."/>
            <person name="Lutzoni F."/>
            <person name="Magnuson J."/>
            <person name="Mondo S."/>
            <person name="Nolan M."/>
            <person name="Ohm R."/>
            <person name="Pangilinan J."/>
            <person name="Park H.-J."/>
            <person name="Ramirez L."/>
            <person name="Alfaro M."/>
            <person name="Sun H."/>
            <person name="Tritt A."/>
            <person name="Yoshinaga Y."/>
            <person name="Zwiers L.-H."/>
            <person name="Turgeon B."/>
            <person name="Goodwin S."/>
            <person name="Spatafora J."/>
            <person name="Crous P."/>
            <person name="Grigoriev I."/>
        </authorList>
    </citation>
    <scope>NUCLEOTIDE SEQUENCE</scope>
    <source>
        <strain evidence="2">CBS 130266</strain>
    </source>
</reference>
<keyword evidence="1" id="KW-0812">Transmembrane</keyword>
<dbReference type="OrthoDB" id="201504at2759"/>
<dbReference type="Gene3D" id="1.20.120.1630">
    <property type="match status" value="1"/>
</dbReference>
<dbReference type="InterPro" id="IPR010721">
    <property type="entry name" value="UstE-like"/>
</dbReference>
<gene>
    <name evidence="2" type="ORF">EJ08DRAFT_687055</name>
</gene>
<name>A0A9P4NUU4_9PEZI</name>
<keyword evidence="1" id="KW-1133">Transmembrane helix</keyword>
<keyword evidence="3" id="KW-1185">Reference proteome</keyword>
<feature type="transmembrane region" description="Helical" evidence="1">
    <location>
        <begin position="156"/>
        <end position="180"/>
    </location>
</feature>
<evidence type="ECO:0000313" key="3">
    <source>
        <dbReference type="Proteomes" id="UP000800235"/>
    </source>
</evidence>
<evidence type="ECO:0000256" key="1">
    <source>
        <dbReference type="SAM" id="Phobius"/>
    </source>
</evidence>
<dbReference type="AlphaFoldDB" id="A0A9P4NUU4"/>
<protein>
    <submittedName>
        <fullName evidence="2">DUF1295-domain-containing protein</fullName>
    </submittedName>
</protein>
<feature type="transmembrane region" description="Helical" evidence="1">
    <location>
        <begin position="60"/>
        <end position="78"/>
    </location>
</feature>
<keyword evidence="1" id="KW-0472">Membrane</keyword>
<dbReference type="PANTHER" id="PTHR32251">
    <property type="entry name" value="3-OXO-5-ALPHA-STEROID 4-DEHYDROGENASE"/>
    <property type="match status" value="1"/>
</dbReference>